<dbReference type="GO" id="GO:0004459">
    <property type="term" value="F:L-lactate dehydrogenase (NAD+) activity"/>
    <property type="evidence" value="ECO:0007669"/>
    <property type="project" value="TreeGrafter"/>
</dbReference>
<dbReference type="Gene3D" id="3.20.20.70">
    <property type="entry name" value="Aldolase class I"/>
    <property type="match status" value="1"/>
</dbReference>
<feature type="binding site" evidence="7">
    <location>
        <position position="149"/>
    </location>
    <ligand>
        <name>FMN</name>
        <dbReference type="ChEBI" id="CHEBI:58210"/>
    </ligand>
</feature>
<evidence type="ECO:0000313" key="10">
    <source>
        <dbReference type="EMBL" id="EGF10681.1"/>
    </source>
</evidence>
<feature type="binding site" evidence="7">
    <location>
        <position position="172"/>
    </location>
    <ligand>
        <name>glyoxylate</name>
        <dbReference type="ChEBI" id="CHEBI:36655"/>
    </ligand>
</feature>
<dbReference type="EC" id="1.1.2.3" evidence="10"/>
<evidence type="ECO:0000256" key="7">
    <source>
        <dbReference type="PIRSR" id="PIRSR000138-2"/>
    </source>
</evidence>
<feature type="binding site" evidence="7">
    <location>
        <begin position="372"/>
        <end position="373"/>
    </location>
    <ligand>
        <name>FMN</name>
        <dbReference type="ChEBI" id="CHEBI:58210"/>
    </ligand>
</feature>
<dbReference type="PANTHER" id="PTHR10578">
    <property type="entry name" value="S -2-HYDROXY-ACID OXIDASE-RELATED"/>
    <property type="match status" value="1"/>
</dbReference>
<keyword evidence="3 7" id="KW-0288">FMN</keyword>
<dbReference type="GO" id="GO:0004460">
    <property type="term" value="F:L-lactate dehydrogenase (cytochrome) activity"/>
    <property type="evidence" value="ECO:0007669"/>
    <property type="project" value="UniProtKB-EC"/>
</dbReference>
<feature type="compositionally biased region" description="Basic and acidic residues" evidence="8">
    <location>
        <begin position="16"/>
        <end position="26"/>
    </location>
</feature>
<feature type="binding site" evidence="7">
    <location>
        <position position="207"/>
    </location>
    <ligand>
        <name>glyoxylate</name>
        <dbReference type="ChEBI" id="CHEBI:36655"/>
    </ligand>
</feature>
<dbReference type="GO" id="GO:0009060">
    <property type="term" value="P:aerobic respiration"/>
    <property type="evidence" value="ECO:0007669"/>
    <property type="project" value="TreeGrafter"/>
</dbReference>
<dbReference type="PROSITE" id="PS00557">
    <property type="entry name" value="FMN_HYDROXY_ACID_DH_1"/>
    <property type="match status" value="1"/>
</dbReference>
<dbReference type="InterPro" id="IPR013785">
    <property type="entry name" value="Aldolase_TIM"/>
</dbReference>
<organism evidence="10 11">
    <name type="scientific">Neisseria bacilliformis ATCC BAA-1200</name>
    <dbReference type="NCBI Taxonomy" id="888742"/>
    <lineage>
        <taxon>Bacteria</taxon>
        <taxon>Pseudomonadati</taxon>
        <taxon>Pseudomonadota</taxon>
        <taxon>Betaproteobacteria</taxon>
        <taxon>Neisseriales</taxon>
        <taxon>Neisseriaceae</taxon>
        <taxon>Neisseria</taxon>
    </lineage>
</organism>
<dbReference type="GO" id="GO:0005886">
    <property type="term" value="C:plasma membrane"/>
    <property type="evidence" value="ECO:0007669"/>
    <property type="project" value="TreeGrafter"/>
</dbReference>
<dbReference type="InterPro" id="IPR008259">
    <property type="entry name" value="FMN_hydac_DH_AS"/>
</dbReference>
<feature type="binding site" evidence="7">
    <location>
        <position position="318"/>
    </location>
    <ligand>
        <name>glyoxylate</name>
        <dbReference type="ChEBI" id="CHEBI:36655"/>
    </ligand>
</feature>
<dbReference type="PANTHER" id="PTHR10578:SF107">
    <property type="entry name" value="2-HYDROXYACID OXIDASE 1"/>
    <property type="match status" value="1"/>
</dbReference>
<dbReference type="NCBIfam" id="NF008398">
    <property type="entry name" value="PRK11197.1"/>
    <property type="match status" value="1"/>
</dbReference>
<dbReference type="AlphaFoldDB" id="F2BD05"/>
<feature type="binding site" evidence="7">
    <location>
        <begin position="120"/>
        <end position="122"/>
    </location>
    <ligand>
        <name>FMN</name>
        <dbReference type="ChEBI" id="CHEBI:58210"/>
    </ligand>
</feature>
<reference evidence="10 11" key="1">
    <citation type="submission" date="2011-02" db="EMBL/GenBank/DDBJ databases">
        <authorList>
            <person name="Muzny D."/>
            <person name="Qin X."/>
            <person name="Deng J."/>
            <person name="Jiang H."/>
            <person name="Liu Y."/>
            <person name="Qu J."/>
            <person name="Song X.-Z."/>
            <person name="Zhang L."/>
            <person name="Thornton R."/>
            <person name="Coyle M."/>
            <person name="Francisco L."/>
            <person name="Jackson L."/>
            <person name="Javaid M."/>
            <person name="Korchina V."/>
            <person name="Kovar C."/>
            <person name="Mata R."/>
            <person name="Mathew T."/>
            <person name="Ngo R."/>
            <person name="Nguyen L."/>
            <person name="Nguyen N."/>
            <person name="Okwuonu G."/>
            <person name="Ongeri F."/>
            <person name="Pham C."/>
            <person name="Simmons D."/>
            <person name="Wilczek-Boney K."/>
            <person name="Hale W."/>
            <person name="Jakkamsetti A."/>
            <person name="Pham P."/>
            <person name="Ruth R."/>
            <person name="San Lucas F."/>
            <person name="Warren J."/>
            <person name="Zhang J."/>
            <person name="Zhao Z."/>
            <person name="Zhou C."/>
            <person name="Zhu D."/>
            <person name="Lee S."/>
            <person name="Bess C."/>
            <person name="Blankenburg K."/>
            <person name="Forbes L."/>
            <person name="Fu Q."/>
            <person name="Gubbala S."/>
            <person name="Hirani K."/>
            <person name="Jayaseelan J.C."/>
            <person name="Lara F."/>
            <person name="Munidasa M."/>
            <person name="Palculict T."/>
            <person name="Patil S."/>
            <person name="Pu L.-L."/>
            <person name="Saada N."/>
            <person name="Tang L."/>
            <person name="Weissenberger G."/>
            <person name="Zhu Y."/>
            <person name="Hemphill L."/>
            <person name="Shang Y."/>
            <person name="Youmans B."/>
            <person name="Ayvaz T."/>
            <person name="Ross M."/>
            <person name="Santibanez J."/>
            <person name="Aqrawi P."/>
            <person name="Gross S."/>
            <person name="Joshi V."/>
            <person name="Fowler G."/>
            <person name="Nazareth L."/>
            <person name="Reid J."/>
            <person name="Worley K."/>
            <person name="Petrosino J."/>
            <person name="Highlander S."/>
            <person name="Gibbs R."/>
        </authorList>
    </citation>
    <scope>NUCLEOTIDE SEQUENCE [LARGE SCALE GENOMIC DNA]</scope>
    <source>
        <strain evidence="10 11">ATCC BAA-1200</strain>
    </source>
</reference>
<feature type="active site" description="Proton acceptor" evidence="6">
    <location>
        <position position="318"/>
    </location>
</feature>
<feature type="binding site" evidence="7">
    <location>
        <position position="321"/>
    </location>
    <ligand>
        <name>glyoxylate</name>
        <dbReference type="ChEBI" id="CHEBI:36655"/>
    </ligand>
</feature>
<dbReference type="Pfam" id="PF01070">
    <property type="entry name" value="FMN_dh"/>
    <property type="match status" value="1"/>
</dbReference>
<dbReference type="InterPro" id="IPR000262">
    <property type="entry name" value="FMN-dep_DH"/>
</dbReference>
<feature type="binding site" evidence="7">
    <location>
        <position position="294"/>
    </location>
    <ligand>
        <name>FMN</name>
        <dbReference type="ChEBI" id="CHEBI:58210"/>
    </ligand>
</feature>
<comment type="cofactor">
    <cofactor evidence="1">
        <name>FMN</name>
        <dbReference type="ChEBI" id="CHEBI:58210"/>
    </cofactor>
</comment>
<feature type="region of interest" description="Disordered" evidence="8">
    <location>
        <begin position="16"/>
        <end position="41"/>
    </location>
</feature>
<keyword evidence="4 10" id="KW-0560">Oxidoreductase</keyword>
<dbReference type="PIRSF" id="PIRSF000138">
    <property type="entry name" value="Al-hdrx_acd_dh"/>
    <property type="match status" value="1"/>
</dbReference>
<sequence length="428" mass="48143">MADSDKVRGFRLWKRPSEKQKCRTATESEPTNQTKGKGQMRDLSKMTCIEDLRRVAKFKMPKMFYDYIDSGSWTQHTYRANTTDFAPIEFRQRVLVNMEGRSLESEMIGQKVKMPLAIAPTGFTGMAWADGEIHAARAAEKFGVPFSLSTMSICSIEDVAENTSAPFWFQLYVMRDREFMENLIKRAQDAKCSALILTADLQVLGQRHKDIKNGLSAPPKPTIMNCINLATKWEWCWNMLHTERRTFRNIVGHAKNVGDLSSLSSWTSEQFDPRLSWDDVARIKDLWGGKLIIKGIMEPEDAELAVKHGADAIVVSNHGGRQLDGAPSTIDALPDVVQAVGSQTEVWLDSGIRSGQDMLKAWAMGARGFLTGRAFLYGLGAYGEDGVRRALEIMYNEMDVTMAFTGHRNLSEVDKNILVEGTYPLPRR</sequence>
<dbReference type="FunFam" id="3.20.20.70:FF:000029">
    <property type="entry name" value="L-lactate dehydrogenase"/>
    <property type="match status" value="1"/>
</dbReference>
<dbReference type="HOGENOM" id="CLU_020639_0_0_4"/>
<feature type="binding site" evidence="7">
    <location>
        <position position="198"/>
    </location>
    <ligand>
        <name>FMN</name>
        <dbReference type="ChEBI" id="CHEBI:58210"/>
    </ligand>
</feature>
<feature type="binding site" evidence="7">
    <location>
        <position position="170"/>
    </location>
    <ligand>
        <name>FMN</name>
        <dbReference type="ChEBI" id="CHEBI:58210"/>
    </ligand>
</feature>
<keyword evidence="2 7" id="KW-0285">Flavoprotein</keyword>
<evidence type="ECO:0000256" key="1">
    <source>
        <dbReference type="ARBA" id="ARBA00001917"/>
    </source>
</evidence>
<feature type="compositionally biased region" description="Polar residues" evidence="8">
    <location>
        <begin position="27"/>
        <end position="36"/>
    </location>
</feature>
<comment type="similarity">
    <text evidence="5">Belongs to the FMN-dependent alpha-hydroxy acid dehydrogenase family.</text>
</comment>
<evidence type="ECO:0000256" key="8">
    <source>
        <dbReference type="SAM" id="MobiDB-lite"/>
    </source>
</evidence>
<gene>
    <name evidence="10" type="primary">lldD</name>
    <name evidence="10" type="ORF">HMPREF9123_1562</name>
</gene>
<protein>
    <submittedName>
        <fullName evidence="10">L-lactate dehydrogenase</fullName>
        <ecNumber evidence="10">1.1.2.3</ecNumber>
    </submittedName>
</protein>
<dbReference type="SUPFAM" id="SSF51395">
    <property type="entry name" value="FMN-linked oxidoreductases"/>
    <property type="match status" value="1"/>
</dbReference>
<name>F2BD05_9NEIS</name>
<feature type="domain" description="FMN hydroxy acid dehydrogenase" evidence="9">
    <location>
        <begin position="41"/>
        <end position="423"/>
    </location>
</feature>
<evidence type="ECO:0000256" key="5">
    <source>
        <dbReference type="ARBA" id="ARBA00024042"/>
    </source>
</evidence>
<dbReference type="CDD" id="cd02809">
    <property type="entry name" value="alpha_hydroxyacid_oxid_FMN"/>
    <property type="match status" value="1"/>
</dbReference>
<comment type="caution">
    <text evidence="10">The sequence shown here is derived from an EMBL/GenBank/DDBJ whole genome shotgun (WGS) entry which is preliminary data.</text>
</comment>
<dbReference type="Proteomes" id="UP000004105">
    <property type="component" value="Unassembled WGS sequence"/>
</dbReference>
<evidence type="ECO:0000256" key="3">
    <source>
        <dbReference type="ARBA" id="ARBA00022643"/>
    </source>
</evidence>
<evidence type="ECO:0000313" key="11">
    <source>
        <dbReference type="Proteomes" id="UP000004105"/>
    </source>
</evidence>
<dbReference type="InterPro" id="IPR012133">
    <property type="entry name" value="Alpha-hydoxy_acid_DH_FMN"/>
</dbReference>
<proteinExistence type="inferred from homology"/>
<feature type="binding site" evidence="7">
    <location>
        <position position="67"/>
    </location>
    <ligand>
        <name>glyoxylate</name>
        <dbReference type="ChEBI" id="CHEBI:36655"/>
    </ligand>
</feature>
<feature type="binding site" evidence="7">
    <location>
        <position position="316"/>
    </location>
    <ligand>
        <name>FMN</name>
        <dbReference type="ChEBI" id="CHEBI:58210"/>
    </ligand>
</feature>
<evidence type="ECO:0000256" key="6">
    <source>
        <dbReference type="PIRSR" id="PIRSR000138-1"/>
    </source>
</evidence>
<accession>F2BD05</accession>
<dbReference type="GO" id="GO:0010181">
    <property type="term" value="F:FMN binding"/>
    <property type="evidence" value="ECO:0007669"/>
    <property type="project" value="InterPro"/>
</dbReference>
<keyword evidence="11" id="KW-1185">Reference proteome</keyword>
<evidence type="ECO:0000256" key="4">
    <source>
        <dbReference type="ARBA" id="ARBA00023002"/>
    </source>
</evidence>
<dbReference type="STRING" id="267212.GCA_001063965_00108"/>
<dbReference type="PROSITE" id="PS51349">
    <property type="entry name" value="FMN_HYDROXY_ACID_DH_2"/>
    <property type="match status" value="1"/>
</dbReference>
<dbReference type="EMBL" id="AFAY01000031">
    <property type="protein sequence ID" value="EGF10681.1"/>
    <property type="molecule type" value="Genomic_DNA"/>
</dbReference>
<evidence type="ECO:0000259" key="9">
    <source>
        <dbReference type="PROSITE" id="PS51349"/>
    </source>
</evidence>
<feature type="binding site" evidence="7">
    <location>
        <begin position="349"/>
        <end position="353"/>
    </location>
    <ligand>
        <name>FMN</name>
        <dbReference type="ChEBI" id="CHEBI:58210"/>
    </ligand>
</feature>
<dbReference type="InterPro" id="IPR037396">
    <property type="entry name" value="FMN_HAD"/>
</dbReference>
<evidence type="ECO:0000256" key="2">
    <source>
        <dbReference type="ARBA" id="ARBA00022630"/>
    </source>
</evidence>